<feature type="transmembrane region" description="Helical" evidence="1">
    <location>
        <begin position="323"/>
        <end position="346"/>
    </location>
</feature>
<dbReference type="Proteomes" id="UP000648182">
    <property type="component" value="Unassembled WGS sequence"/>
</dbReference>
<protein>
    <submittedName>
        <fullName evidence="2">ABC transporter permease</fullName>
    </submittedName>
</protein>
<feature type="transmembrane region" description="Helical" evidence="1">
    <location>
        <begin position="366"/>
        <end position="387"/>
    </location>
</feature>
<comment type="caution">
    <text evidence="2">The sequence shown here is derived from an EMBL/GenBank/DDBJ whole genome shotgun (WGS) entry which is preliminary data.</text>
</comment>
<proteinExistence type="predicted"/>
<sequence>MALFQKEFFISLKSLTYWLVVLLIGFFLFSQLGTDLTSIKEPQPHEDDYGVSATTDKKSIQKQTIGNLFYQHGIGEYNTYPFGFLKVVTSSNHDQKEIGKIIERATGKSLEELSEIFEKEMDELQIYAHQNFDYFPIAKDYSYQLFQKDMRKVSEIIGKSSDFEEANYKSSAIKPLSYEEAHEKFEMILKKDHVSGAYARLVCDYLGIILALVPVFLAATVVLRDKRAESQLVIYTKAVSSIKLQTMRFLSTVVLIFIPVLLFSIMPALQANLIAQKFNQSGDIWLFYQYILGWTLPTIIAVVGISFLITTLFGGIASVVAQIAIWFISVSAGSLNIVGKVGFNLIPRFNHVGSTVIFEGIVEELVINRILWASIGILCFLISVFVYDYKRNGGKIFGKGN</sequence>
<keyword evidence="1" id="KW-0812">Transmembrane</keyword>
<dbReference type="RefSeq" id="WP_191815156.1">
    <property type="nucleotide sequence ID" value="NZ_JACSPV010000041.1"/>
</dbReference>
<name>A0ABR8VQ80_9BACI</name>
<feature type="transmembrane region" description="Helical" evidence="1">
    <location>
        <begin position="15"/>
        <end position="33"/>
    </location>
</feature>
<reference evidence="2 3" key="1">
    <citation type="submission" date="2020-08" db="EMBL/GenBank/DDBJ databases">
        <title>A Genomic Blueprint of the Chicken Gut Microbiome.</title>
        <authorList>
            <person name="Gilroy R."/>
            <person name="Ravi A."/>
            <person name="Getino M."/>
            <person name="Pursley I."/>
            <person name="Horton D.L."/>
            <person name="Alikhan N.-F."/>
            <person name="Baker D."/>
            <person name="Gharbi K."/>
            <person name="Hall N."/>
            <person name="Watson M."/>
            <person name="Adriaenssens E.M."/>
            <person name="Foster-Nyarko E."/>
            <person name="Jarju S."/>
            <person name="Secka A."/>
            <person name="Antonio M."/>
            <person name="Oren A."/>
            <person name="Chaudhuri R."/>
            <person name="La Ragione R.M."/>
            <person name="Hildebrand F."/>
            <person name="Pallen M.J."/>
        </authorList>
    </citation>
    <scope>NUCLEOTIDE SEQUENCE [LARGE SCALE GENOMIC DNA]</scope>
    <source>
        <strain evidence="2 3">Sa1BUA2</strain>
    </source>
</reference>
<accession>A0ABR8VQ80</accession>
<evidence type="ECO:0000313" key="2">
    <source>
        <dbReference type="EMBL" id="MBD8006903.1"/>
    </source>
</evidence>
<feature type="transmembrane region" description="Helical" evidence="1">
    <location>
        <begin position="249"/>
        <end position="271"/>
    </location>
</feature>
<evidence type="ECO:0000256" key="1">
    <source>
        <dbReference type="SAM" id="Phobius"/>
    </source>
</evidence>
<feature type="transmembrane region" description="Helical" evidence="1">
    <location>
        <begin position="291"/>
        <end position="316"/>
    </location>
</feature>
<evidence type="ECO:0000313" key="3">
    <source>
        <dbReference type="Proteomes" id="UP000648182"/>
    </source>
</evidence>
<feature type="transmembrane region" description="Helical" evidence="1">
    <location>
        <begin position="205"/>
        <end position="223"/>
    </location>
</feature>
<keyword evidence="3" id="KW-1185">Reference proteome</keyword>
<dbReference type="EMBL" id="JACSPV010000041">
    <property type="protein sequence ID" value="MBD8006903.1"/>
    <property type="molecule type" value="Genomic_DNA"/>
</dbReference>
<organism evidence="2 3">
    <name type="scientific">Bacillus norwichensis</name>
    <dbReference type="NCBI Taxonomy" id="2762217"/>
    <lineage>
        <taxon>Bacteria</taxon>
        <taxon>Bacillati</taxon>
        <taxon>Bacillota</taxon>
        <taxon>Bacilli</taxon>
        <taxon>Bacillales</taxon>
        <taxon>Bacillaceae</taxon>
        <taxon>Bacillus</taxon>
    </lineage>
</organism>
<keyword evidence="1" id="KW-1133">Transmembrane helix</keyword>
<gene>
    <name evidence="2" type="ORF">H9631_17690</name>
</gene>
<keyword evidence="1" id="KW-0472">Membrane</keyword>